<evidence type="ECO:0000313" key="3">
    <source>
        <dbReference type="Proteomes" id="UP000077381"/>
    </source>
</evidence>
<keyword evidence="3" id="KW-1185">Reference proteome</keyword>
<organism evidence="2 3">
    <name type="scientific">Streptomyces jeddahensis</name>
    <dbReference type="NCBI Taxonomy" id="1716141"/>
    <lineage>
        <taxon>Bacteria</taxon>
        <taxon>Bacillati</taxon>
        <taxon>Actinomycetota</taxon>
        <taxon>Actinomycetes</taxon>
        <taxon>Kitasatosporales</taxon>
        <taxon>Streptomycetaceae</taxon>
        <taxon>Streptomyces</taxon>
    </lineage>
</organism>
<gene>
    <name evidence="2" type="ORF">STSP_22150</name>
</gene>
<dbReference type="Proteomes" id="UP000077381">
    <property type="component" value="Unassembled WGS sequence"/>
</dbReference>
<name>A0A177HUN9_9ACTN</name>
<dbReference type="EMBL" id="LOHS01000063">
    <property type="protein sequence ID" value="OAH14436.1"/>
    <property type="molecule type" value="Genomic_DNA"/>
</dbReference>
<comment type="caution">
    <text evidence="2">The sequence shown here is derived from an EMBL/GenBank/DDBJ whole genome shotgun (WGS) entry which is preliminary data.</text>
</comment>
<protein>
    <submittedName>
        <fullName evidence="2">Uncharacterized protein</fullName>
    </submittedName>
</protein>
<accession>A0A177HUN9</accession>
<proteinExistence type="predicted"/>
<reference evidence="2 3" key="1">
    <citation type="submission" date="2015-12" db="EMBL/GenBank/DDBJ databases">
        <title>Genome sequence of Streptomyces sp. G25.</title>
        <authorList>
            <person name="Poehlein A."/>
            <person name="Roettig A."/>
            <person name="Hiessl S."/>
            <person name="Hauschild P."/>
            <person name="Schauer J."/>
            <person name="Madkour M.H."/>
            <person name="Al-Ansari A.M."/>
            <person name="Almakishah N.H."/>
            <person name="Steinbuechel A."/>
            <person name="Daniel R."/>
        </authorList>
    </citation>
    <scope>NUCLEOTIDE SEQUENCE [LARGE SCALE GENOMIC DNA]</scope>
    <source>
        <strain evidence="3">G25(2015)</strain>
    </source>
</reference>
<feature type="region of interest" description="Disordered" evidence="1">
    <location>
        <begin position="1"/>
        <end position="30"/>
    </location>
</feature>
<sequence>MRNSRVSPPTALRPWAGVAASKPTTESDSREACHRAMLPMLPRPMTASCASMRAGSFSLLVKSGESAAESGQQ</sequence>
<dbReference type="AlphaFoldDB" id="A0A177HUN9"/>
<evidence type="ECO:0000313" key="2">
    <source>
        <dbReference type="EMBL" id="OAH14436.1"/>
    </source>
</evidence>
<evidence type="ECO:0000256" key="1">
    <source>
        <dbReference type="SAM" id="MobiDB-lite"/>
    </source>
</evidence>